<evidence type="ECO:0000313" key="2">
    <source>
        <dbReference type="Proteomes" id="UP001489719"/>
    </source>
</evidence>
<dbReference type="Proteomes" id="UP001489719">
    <property type="component" value="Unassembled WGS sequence"/>
</dbReference>
<proteinExistence type="predicted"/>
<dbReference type="EMBL" id="MU970186">
    <property type="protein sequence ID" value="KAK9319456.1"/>
    <property type="molecule type" value="Genomic_DNA"/>
</dbReference>
<reference evidence="2" key="1">
    <citation type="journal article" date="2024" name="Front. Bioeng. Biotechnol.">
        <title>Genome-scale model development and genomic sequencing of the oleaginous clade Lipomyces.</title>
        <authorList>
            <person name="Czajka J.J."/>
            <person name="Han Y."/>
            <person name="Kim J."/>
            <person name="Mondo S.J."/>
            <person name="Hofstad B.A."/>
            <person name="Robles A."/>
            <person name="Haridas S."/>
            <person name="Riley R."/>
            <person name="LaButti K."/>
            <person name="Pangilinan J."/>
            <person name="Andreopoulos W."/>
            <person name="Lipzen A."/>
            <person name="Yan J."/>
            <person name="Wang M."/>
            <person name="Ng V."/>
            <person name="Grigoriev I.V."/>
            <person name="Spatafora J.W."/>
            <person name="Magnuson J.K."/>
            <person name="Baker S.E."/>
            <person name="Pomraning K.R."/>
        </authorList>
    </citation>
    <scope>NUCLEOTIDE SEQUENCE [LARGE SCALE GENOMIC DNA]</scope>
    <source>
        <strain evidence="2">CBS 10300</strain>
    </source>
</reference>
<evidence type="ECO:0000313" key="1">
    <source>
        <dbReference type="EMBL" id="KAK9319456.1"/>
    </source>
</evidence>
<comment type="caution">
    <text evidence="1">The sequence shown here is derived from an EMBL/GenBank/DDBJ whole genome shotgun (WGS) entry which is preliminary data.</text>
</comment>
<gene>
    <name evidence="1" type="ORF">V1517DRAFT_47586</name>
</gene>
<sequence length="500" mass="56662">MSFFGFDPSANPSTRETKSSFYDENRDAEFEDTYDGLAEDLDQDYDELNDETFGASAEPVGRDFDFSAQTAKATSVLEEEENIVFSRRRQRQHESSPTELVSQYINTVNANNNATRLEPQIFDIPELKPMASLWETDLSSAQANTSSSAMAGMSPTGHILAQVKGQQQQPEPKKLLSLEEVEAQLLAATRAQVQSQQQQLPPQQLLPGMPPLRSQSQFPPPGQVPPVLQRYEQVPSAVPSVGSQFGMPPPFANGPMQAPYDQQDRRFPESVYANREPIRHQMPMQGQRPTRATSRQQQQQQQQQDYYQMLQQQQQQQQEQRQPPPPMLQQAQQLPARIHTRENAVGEETPEQSAITEQEMIKELKAARLSRYNGLMTSSDKNHVTRIQLQQLVTEDPFTEDFYYQVYTALHGPKDGQSGVSNTEIAEKYLNEYGRRSRYGLRRQQESMQRLQQRAIAAAKAHPKHEQYVVEGALGKIAFATVKGPRRILDVAKKAAEERV</sequence>
<organism evidence="1 2">
    <name type="scientific">Lipomyces orientalis</name>
    <dbReference type="NCBI Taxonomy" id="1233043"/>
    <lineage>
        <taxon>Eukaryota</taxon>
        <taxon>Fungi</taxon>
        <taxon>Dikarya</taxon>
        <taxon>Ascomycota</taxon>
        <taxon>Saccharomycotina</taxon>
        <taxon>Lipomycetes</taxon>
        <taxon>Lipomycetales</taxon>
        <taxon>Lipomycetaceae</taxon>
        <taxon>Lipomyces</taxon>
    </lineage>
</organism>
<accession>A0ACC3TEQ8</accession>
<name>A0ACC3TEQ8_9ASCO</name>
<keyword evidence="2" id="KW-1185">Reference proteome</keyword>
<protein>
    <submittedName>
        <fullName evidence="1">Topoisomerase II-associated protein PAT1</fullName>
    </submittedName>
</protein>